<organism evidence="2 3">
    <name type="scientific">Halobiforma nitratireducens JCM 10879</name>
    <dbReference type="NCBI Taxonomy" id="1227454"/>
    <lineage>
        <taxon>Archaea</taxon>
        <taxon>Methanobacteriati</taxon>
        <taxon>Methanobacteriota</taxon>
        <taxon>Stenosarchaea group</taxon>
        <taxon>Halobacteria</taxon>
        <taxon>Halobacteriales</taxon>
        <taxon>Natrialbaceae</taxon>
        <taxon>Halobiforma</taxon>
    </lineage>
</organism>
<protein>
    <submittedName>
        <fullName evidence="2">Uncharacterized protein</fullName>
    </submittedName>
</protein>
<keyword evidence="3" id="KW-1185">Reference proteome</keyword>
<dbReference type="AlphaFoldDB" id="M0LYP9"/>
<sequence length="111" mass="12491">MQATRRRFGGDRTPLPGSRRHDERIEFDPIITVGEPGTFGCRQVVLVDAVRTGGEPNWNPFGRRDRPLLAVEDALECHRRFDGDGRPTGAVLEIDFSSSSPTYIWLLLKVL</sequence>
<accession>M0LYP9</accession>
<name>M0LYP9_9EURY</name>
<evidence type="ECO:0000256" key="1">
    <source>
        <dbReference type="SAM" id="MobiDB-lite"/>
    </source>
</evidence>
<evidence type="ECO:0000313" key="2">
    <source>
        <dbReference type="EMBL" id="EMA37240.1"/>
    </source>
</evidence>
<reference evidence="2 3" key="1">
    <citation type="journal article" date="2014" name="PLoS Genet.">
        <title>Phylogenetically driven sequencing of extremely halophilic archaea reveals strategies for static and dynamic osmo-response.</title>
        <authorList>
            <person name="Becker E.A."/>
            <person name="Seitzer P.M."/>
            <person name="Tritt A."/>
            <person name="Larsen D."/>
            <person name="Krusor M."/>
            <person name="Yao A.I."/>
            <person name="Wu D."/>
            <person name="Madern D."/>
            <person name="Eisen J.A."/>
            <person name="Darling A.E."/>
            <person name="Facciotti M.T."/>
        </authorList>
    </citation>
    <scope>NUCLEOTIDE SEQUENCE [LARGE SCALE GENOMIC DNA]</scope>
    <source>
        <strain evidence="2 3">JCM 10879</strain>
    </source>
</reference>
<feature type="region of interest" description="Disordered" evidence="1">
    <location>
        <begin position="1"/>
        <end position="23"/>
    </location>
</feature>
<gene>
    <name evidence="2" type="ORF">C446_11055</name>
</gene>
<comment type="caution">
    <text evidence="2">The sequence shown here is derived from an EMBL/GenBank/DDBJ whole genome shotgun (WGS) entry which is preliminary data.</text>
</comment>
<proteinExistence type="predicted"/>
<evidence type="ECO:0000313" key="3">
    <source>
        <dbReference type="Proteomes" id="UP000011607"/>
    </source>
</evidence>
<dbReference type="Proteomes" id="UP000011607">
    <property type="component" value="Unassembled WGS sequence"/>
</dbReference>
<dbReference type="EMBL" id="AOMA01000108">
    <property type="protein sequence ID" value="EMA37240.1"/>
    <property type="molecule type" value="Genomic_DNA"/>
</dbReference>